<dbReference type="KEGG" id="pno:SNOG_08231"/>
<dbReference type="EMBL" id="CH445336">
    <property type="protein sequence ID" value="EAT84507.1"/>
    <property type="molecule type" value="Genomic_DNA"/>
</dbReference>
<evidence type="ECO:0000313" key="2">
    <source>
        <dbReference type="Proteomes" id="UP000001055"/>
    </source>
</evidence>
<dbReference type="VEuPathDB" id="FungiDB:JI435_082310"/>
<proteinExistence type="predicted"/>
<dbReference type="GeneID" id="5975451"/>
<gene>
    <name evidence="1" type="ORF">SNOG_08231</name>
</gene>
<dbReference type="RefSeq" id="XP_001798553.1">
    <property type="nucleotide sequence ID" value="XM_001798501.1"/>
</dbReference>
<reference evidence="2" key="1">
    <citation type="journal article" date="2007" name="Plant Cell">
        <title>Dothideomycete-plant interactions illuminated by genome sequencing and EST analysis of the wheat pathogen Stagonospora nodorum.</title>
        <authorList>
            <person name="Hane J.K."/>
            <person name="Lowe R.G."/>
            <person name="Solomon P.S."/>
            <person name="Tan K.C."/>
            <person name="Schoch C.L."/>
            <person name="Spatafora J.W."/>
            <person name="Crous P.W."/>
            <person name="Kodira C."/>
            <person name="Birren B.W."/>
            <person name="Galagan J.E."/>
            <person name="Torriani S.F."/>
            <person name="McDonald B.A."/>
            <person name="Oliver R.P."/>
        </authorList>
    </citation>
    <scope>NUCLEOTIDE SEQUENCE [LARGE SCALE GENOMIC DNA]</scope>
    <source>
        <strain evidence="2">SN15 / ATCC MYA-4574 / FGSC 10173</strain>
    </source>
</reference>
<dbReference type="AlphaFoldDB" id="Q0UJ33"/>
<sequence>MALRLSLFPTTAFAGTTFGLCRRLDWQVRIANSGPRRGVGRERTTPGKPQTEVRIASAGYAGGSWVRRGAKQPSPRQLIRSVVNANLKLPPQALYTVDCVQQKRCNAAPTIPVSCYPTAPSASASLKPSRSGRVVTSMASEHTCSHEAMLHRAQEAARIAPSRLPDMFCRADHVLARQQRYVSGAL</sequence>
<dbReference type="Proteomes" id="UP000001055">
    <property type="component" value="Unassembled WGS sequence"/>
</dbReference>
<evidence type="ECO:0000313" key="1">
    <source>
        <dbReference type="EMBL" id="EAT84507.1"/>
    </source>
</evidence>
<accession>Q0UJ33</accession>
<name>Q0UJ33_PHANO</name>
<protein>
    <submittedName>
        <fullName evidence="1">Uncharacterized protein</fullName>
    </submittedName>
</protein>
<dbReference type="InParanoid" id="Q0UJ33"/>
<organism evidence="1 2">
    <name type="scientific">Phaeosphaeria nodorum (strain SN15 / ATCC MYA-4574 / FGSC 10173)</name>
    <name type="common">Glume blotch fungus</name>
    <name type="synonym">Parastagonospora nodorum</name>
    <dbReference type="NCBI Taxonomy" id="321614"/>
    <lineage>
        <taxon>Eukaryota</taxon>
        <taxon>Fungi</taxon>
        <taxon>Dikarya</taxon>
        <taxon>Ascomycota</taxon>
        <taxon>Pezizomycotina</taxon>
        <taxon>Dothideomycetes</taxon>
        <taxon>Pleosporomycetidae</taxon>
        <taxon>Pleosporales</taxon>
        <taxon>Pleosporineae</taxon>
        <taxon>Phaeosphaeriaceae</taxon>
        <taxon>Parastagonospora</taxon>
    </lineage>
</organism>